<keyword evidence="12" id="KW-1185">Reference proteome</keyword>
<keyword evidence="5 9" id="KW-0627">Porphyrin biosynthesis</keyword>
<feature type="domain" description="Tetrapyrrole biosynthesis uroporphyrinogen III synthase" evidence="10">
    <location>
        <begin position="23"/>
        <end position="238"/>
    </location>
</feature>
<dbReference type="EMBL" id="APHR01000067">
    <property type="protein sequence ID" value="EMR12189.1"/>
    <property type="molecule type" value="Genomic_DNA"/>
</dbReference>
<evidence type="ECO:0000256" key="4">
    <source>
        <dbReference type="ARBA" id="ARBA00023239"/>
    </source>
</evidence>
<evidence type="ECO:0000256" key="6">
    <source>
        <dbReference type="ARBA" id="ARBA00037589"/>
    </source>
</evidence>
<dbReference type="EC" id="4.2.1.75" evidence="3 9"/>
<protein>
    <recommendedName>
        <fullName evidence="7 9">Uroporphyrinogen-III synthase</fullName>
        <ecNumber evidence="3 9">4.2.1.75</ecNumber>
    </recommendedName>
</protein>
<dbReference type="AlphaFoldDB" id="M7PNZ8"/>
<dbReference type="GO" id="GO:0006780">
    <property type="term" value="P:uroporphyrinogen III biosynthetic process"/>
    <property type="evidence" value="ECO:0007669"/>
    <property type="project" value="UniProtKB-UniRule"/>
</dbReference>
<evidence type="ECO:0000256" key="7">
    <source>
        <dbReference type="ARBA" id="ARBA00040167"/>
    </source>
</evidence>
<dbReference type="GO" id="GO:0006782">
    <property type="term" value="P:protoporphyrinogen IX biosynthetic process"/>
    <property type="evidence" value="ECO:0007669"/>
    <property type="project" value="UniProtKB-UniRule"/>
</dbReference>
<gene>
    <name evidence="11" type="ORF">MPL1_11543</name>
</gene>
<proteinExistence type="inferred from homology"/>
<organism evidence="11 12">
    <name type="scientific">Methylophaga lonarensis MPL</name>
    <dbReference type="NCBI Taxonomy" id="1286106"/>
    <lineage>
        <taxon>Bacteria</taxon>
        <taxon>Pseudomonadati</taxon>
        <taxon>Pseudomonadota</taxon>
        <taxon>Gammaproteobacteria</taxon>
        <taxon>Thiotrichales</taxon>
        <taxon>Piscirickettsiaceae</taxon>
        <taxon>Methylophaga</taxon>
    </lineage>
</organism>
<reference evidence="11 12" key="1">
    <citation type="journal article" date="2013" name="Genome Announc.">
        <title>Draft Genome Sequence of Methylophaga lonarensis MPLT, a Haloalkaliphilic (Non-Methane-Utilizing) Methylotroph.</title>
        <authorList>
            <person name="Shetty S.A."/>
            <person name="Marathe N.P."/>
            <person name="Munot H."/>
            <person name="Antony C.P."/>
            <person name="Dhotre D.P."/>
            <person name="Murrell J.C."/>
            <person name="Shouche Y.S."/>
        </authorList>
    </citation>
    <scope>NUCLEOTIDE SEQUENCE [LARGE SCALE GENOMIC DNA]</scope>
    <source>
        <strain evidence="11 12">MPL</strain>
    </source>
</reference>
<dbReference type="Gene3D" id="3.40.50.10090">
    <property type="match status" value="2"/>
</dbReference>
<evidence type="ECO:0000313" key="12">
    <source>
        <dbReference type="Proteomes" id="UP000012019"/>
    </source>
</evidence>
<dbReference type="PANTHER" id="PTHR38042">
    <property type="entry name" value="UROPORPHYRINOGEN-III SYNTHASE, CHLOROPLASTIC"/>
    <property type="match status" value="1"/>
</dbReference>
<dbReference type="InterPro" id="IPR036108">
    <property type="entry name" value="4pyrrol_syn_uPrphyn_synt_sf"/>
</dbReference>
<dbReference type="CDD" id="cd06578">
    <property type="entry name" value="HemD"/>
    <property type="match status" value="1"/>
</dbReference>
<dbReference type="GO" id="GO:0004852">
    <property type="term" value="F:uroporphyrinogen-III synthase activity"/>
    <property type="evidence" value="ECO:0007669"/>
    <property type="project" value="UniProtKB-UniRule"/>
</dbReference>
<evidence type="ECO:0000256" key="8">
    <source>
        <dbReference type="ARBA" id="ARBA00048617"/>
    </source>
</evidence>
<dbReference type="PANTHER" id="PTHR38042:SF1">
    <property type="entry name" value="UROPORPHYRINOGEN-III SYNTHASE, CHLOROPLASTIC"/>
    <property type="match status" value="1"/>
</dbReference>
<dbReference type="STRING" id="1286106.MPL1_11543"/>
<dbReference type="SUPFAM" id="SSF69618">
    <property type="entry name" value="HemD-like"/>
    <property type="match status" value="1"/>
</dbReference>
<evidence type="ECO:0000313" key="11">
    <source>
        <dbReference type="EMBL" id="EMR12189.1"/>
    </source>
</evidence>
<dbReference type="RefSeq" id="WP_009727263.1">
    <property type="nucleotide sequence ID" value="NZ_APHR01000067.1"/>
</dbReference>
<dbReference type="UniPathway" id="UPA00251">
    <property type="reaction ID" value="UER00320"/>
</dbReference>
<evidence type="ECO:0000256" key="1">
    <source>
        <dbReference type="ARBA" id="ARBA00004772"/>
    </source>
</evidence>
<sequence>MATDNLFAGRKVLVTRPESQAQTLAAMVADRGGEAIIFPALAIAFIPATQWPQIDWPQIDWLIFVSPNAVAAFVAGYQQPLPANVKCVAVGGGTVKAMQQHGLAVDLQPPESKGSESLLTVEQFQTLQGQQIVIVRAPGGRELLAETLRLRGASVSYLNAYQRVRPHPSETACQQAAQVDYLTATSVASLDNLCALLKPYLSHIRELPLVVLSDRIQQHALSSGFKKVTVTTDASDNAIMQRLTEMEQNHGKRQQD</sequence>
<dbReference type="InterPro" id="IPR003754">
    <property type="entry name" value="4pyrrol_synth_uPrphyn_synth"/>
</dbReference>
<dbReference type="InterPro" id="IPR039793">
    <property type="entry name" value="UROS/Hem4"/>
</dbReference>
<dbReference type="Proteomes" id="UP000012019">
    <property type="component" value="Unassembled WGS sequence"/>
</dbReference>
<comment type="pathway">
    <text evidence="1 9">Porphyrin-containing compound metabolism; protoporphyrin-IX biosynthesis; coproporphyrinogen-III from 5-aminolevulinate: step 3/4.</text>
</comment>
<comment type="caution">
    <text evidence="11">The sequence shown here is derived from an EMBL/GenBank/DDBJ whole genome shotgun (WGS) entry which is preliminary data.</text>
</comment>
<accession>M7PNZ8</accession>
<evidence type="ECO:0000256" key="3">
    <source>
        <dbReference type="ARBA" id="ARBA00013109"/>
    </source>
</evidence>
<keyword evidence="4 9" id="KW-0456">Lyase</keyword>
<comment type="function">
    <text evidence="6 9">Catalyzes cyclization of the linear tetrapyrrole, hydroxymethylbilane, to the macrocyclic uroporphyrinogen III.</text>
</comment>
<name>M7PNZ8_9GAMM</name>
<dbReference type="Pfam" id="PF02602">
    <property type="entry name" value="HEM4"/>
    <property type="match status" value="1"/>
</dbReference>
<dbReference type="PATRIC" id="fig|1286106.3.peg.2309"/>
<comment type="catalytic activity">
    <reaction evidence="8 9">
        <text>hydroxymethylbilane = uroporphyrinogen III + H2O</text>
        <dbReference type="Rhea" id="RHEA:18965"/>
        <dbReference type="ChEBI" id="CHEBI:15377"/>
        <dbReference type="ChEBI" id="CHEBI:57308"/>
        <dbReference type="ChEBI" id="CHEBI:57845"/>
        <dbReference type="EC" id="4.2.1.75"/>
    </reaction>
</comment>
<evidence type="ECO:0000256" key="9">
    <source>
        <dbReference type="RuleBase" id="RU366031"/>
    </source>
</evidence>
<dbReference type="OrthoDB" id="9787650at2"/>
<evidence type="ECO:0000256" key="5">
    <source>
        <dbReference type="ARBA" id="ARBA00023244"/>
    </source>
</evidence>
<evidence type="ECO:0000256" key="2">
    <source>
        <dbReference type="ARBA" id="ARBA00008133"/>
    </source>
</evidence>
<evidence type="ECO:0000259" key="10">
    <source>
        <dbReference type="Pfam" id="PF02602"/>
    </source>
</evidence>
<dbReference type="eggNOG" id="COG1587">
    <property type="taxonomic scope" value="Bacteria"/>
</dbReference>
<comment type="similarity">
    <text evidence="2 9">Belongs to the uroporphyrinogen-III synthase family.</text>
</comment>